<dbReference type="SUPFAM" id="SSF54534">
    <property type="entry name" value="FKBP-like"/>
    <property type="match status" value="1"/>
</dbReference>
<dbReference type="PROSITE" id="PS50005">
    <property type="entry name" value="TPR"/>
    <property type="match status" value="1"/>
</dbReference>
<dbReference type="GO" id="GO:0016853">
    <property type="term" value="F:isomerase activity"/>
    <property type="evidence" value="ECO:0007669"/>
    <property type="project" value="UniProtKB-KW"/>
</dbReference>
<dbReference type="InterPro" id="IPR011990">
    <property type="entry name" value="TPR-like_helical_dom_sf"/>
</dbReference>
<dbReference type="InterPro" id="IPR019734">
    <property type="entry name" value="TPR_rpt"/>
</dbReference>
<comment type="caution">
    <text evidence="3">The sequence shown here is derived from an EMBL/GenBank/DDBJ whole genome shotgun (WGS) entry which is preliminary data.</text>
</comment>
<dbReference type="SMART" id="SM00028">
    <property type="entry name" value="TPR"/>
    <property type="match status" value="2"/>
</dbReference>
<dbReference type="EMBL" id="CAXAMM010002080">
    <property type="protein sequence ID" value="CAK8994647.1"/>
    <property type="molecule type" value="Genomic_DNA"/>
</dbReference>
<feature type="repeat" description="TPR" evidence="1">
    <location>
        <begin position="444"/>
        <end position="477"/>
    </location>
</feature>
<dbReference type="Gene3D" id="3.10.50.40">
    <property type="match status" value="2"/>
</dbReference>
<feature type="region of interest" description="Disordered" evidence="2">
    <location>
        <begin position="77"/>
        <end position="100"/>
    </location>
</feature>
<gene>
    <name evidence="3" type="ORF">SCF082_LOCUS4019</name>
</gene>
<dbReference type="InterPro" id="IPR050754">
    <property type="entry name" value="FKBP4/5/8-like"/>
</dbReference>
<feature type="compositionally biased region" description="Basic and acidic residues" evidence="2">
    <location>
        <begin position="77"/>
        <end position="92"/>
    </location>
</feature>
<dbReference type="Gene3D" id="1.25.40.10">
    <property type="entry name" value="Tetratricopeptide repeat domain"/>
    <property type="match status" value="1"/>
</dbReference>
<organism evidence="3 4">
    <name type="scientific">Durusdinium trenchii</name>
    <dbReference type="NCBI Taxonomy" id="1381693"/>
    <lineage>
        <taxon>Eukaryota</taxon>
        <taxon>Sar</taxon>
        <taxon>Alveolata</taxon>
        <taxon>Dinophyceae</taxon>
        <taxon>Suessiales</taxon>
        <taxon>Symbiodiniaceae</taxon>
        <taxon>Durusdinium</taxon>
    </lineage>
</organism>
<dbReference type="InterPro" id="IPR046357">
    <property type="entry name" value="PPIase_dom_sf"/>
</dbReference>
<evidence type="ECO:0000256" key="2">
    <source>
        <dbReference type="SAM" id="MobiDB-lite"/>
    </source>
</evidence>
<proteinExistence type="predicted"/>
<evidence type="ECO:0000256" key="1">
    <source>
        <dbReference type="PROSITE-ProRule" id="PRU00339"/>
    </source>
</evidence>
<accession>A0ABP0HWN8</accession>
<protein>
    <recommendedName>
        <fullName evidence="5">Peptidylprolyl isomerase</fullName>
    </recommendedName>
</protein>
<keyword evidence="3" id="KW-0413">Isomerase</keyword>
<name>A0ABP0HWN8_9DINO</name>
<keyword evidence="1" id="KW-0802">TPR repeat</keyword>
<reference evidence="3 4" key="1">
    <citation type="submission" date="2024-02" db="EMBL/GenBank/DDBJ databases">
        <authorList>
            <person name="Chen Y."/>
            <person name="Shah S."/>
            <person name="Dougan E. K."/>
            <person name="Thang M."/>
            <person name="Chan C."/>
        </authorList>
    </citation>
    <scope>NUCLEOTIDE SEQUENCE [LARGE SCALE GENOMIC DNA]</scope>
</reference>
<dbReference type="PANTHER" id="PTHR46512">
    <property type="entry name" value="PEPTIDYLPROLYL ISOMERASE"/>
    <property type="match status" value="1"/>
</dbReference>
<evidence type="ECO:0008006" key="5">
    <source>
        <dbReference type="Google" id="ProtNLM"/>
    </source>
</evidence>
<sequence length="549" mass="62033">MSCWRGVCRACRNRSINATQEAASQPARVKTFDVAPPSASYTLVEDLERQEAVSEMLSRRADSGIADLKEDVEKFKKHMEKAQQQREEDSRVKSGPRMPPGRFDLVTVADGSGHRKPQLGGTVKLRYAVVLVRDASMLDAKEDFEYVLGGQALGAGEVCPSLLDGMLVQMRRGQVASVTHPLKELFPANAPAIAQHGPQEEAVCEVSLLEIYVTKDCSFRNSTGQVLKEVIKDGVGSWCNNPSDEGMAVLRIEKVQTHEGRCLFPDAGASPLELCITVGDGEVCDALECAVLEMRPHETAWVTCSDPSFLVGKPLGEKAIPKSSAYLLRVSLVDFNPGPDALSFDEEDRLTFALRRKAEANRLFKEGRYRLSRQRYFEICDLFHHLDRPKVKDRFLGKEDLWQECRQLRIDCRLNIAACSIKLQDSSMAKEACDLVLKQVPESTKALYRRAQAELQQREFAEACRDLRRVLDIDPSIQEARRLWEKAVKQRKEVDQKQKKEVKYDTMCGRILDDRTDKFTYLNADLDYPDAEGRPVSEWLKFGKEQLRR</sequence>
<evidence type="ECO:0000313" key="4">
    <source>
        <dbReference type="Proteomes" id="UP001642464"/>
    </source>
</evidence>
<dbReference type="PANTHER" id="PTHR46512:SF8">
    <property type="entry name" value="PEPTIDYLPROLYL ISOMERASE"/>
    <property type="match status" value="1"/>
</dbReference>
<dbReference type="SUPFAM" id="SSF48452">
    <property type="entry name" value="TPR-like"/>
    <property type="match status" value="1"/>
</dbReference>
<keyword evidence="4" id="KW-1185">Reference proteome</keyword>
<evidence type="ECO:0000313" key="3">
    <source>
        <dbReference type="EMBL" id="CAK8994647.1"/>
    </source>
</evidence>
<dbReference type="Proteomes" id="UP001642464">
    <property type="component" value="Unassembled WGS sequence"/>
</dbReference>